<proteinExistence type="predicted"/>
<dbReference type="Proteomes" id="UP001597479">
    <property type="component" value="Unassembled WGS sequence"/>
</dbReference>
<protein>
    <submittedName>
        <fullName evidence="2">Nuclear transport factor 2 family protein</fullName>
    </submittedName>
</protein>
<reference evidence="3" key="1">
    <citation type="journal article" date="2019" name="Int. J. Syst. Evol. Microbiol.">
        <title>The Global Catalogue of Microorganisms (GCM) 10K type strain sequencing project: providing services to taxonomists for standard genome sequencing and annotation.</title>
        <authorList>
            <consortium name="The Broad Institute Genomics Platform"/>
            <consortium name="The Broad Institute Genome Sequencing Center for Infectious Disease"/>
            <person name="Wu L."/>
            <person name="Ma J."/>
        </authorList>
    </citation>
    <scope>NUCLEOTIDE SEQUENCE [LARGE SCALE GENOMIC DNA]</scope>
    <source>
        <strain evidence="3">CCM 7044</strain>
    </source>
</reference>
<gene>
    <name evidence="2" type="ORF">ACFS27_18025</name>
</gene>
<evidence type="ECO:0000313" key="2">
    <source>
        <dbReference type="EMBL" id="MFD2795461.1"/>
    </source>
</evidence>
<organism evidence="2 3">
    <name type="scientific">Promicromonospora vindobonensis</name>
    <dbReference type="NCBI Taxonomy" id="195748"/>
    <lineage>
        <taxon>Bacteria</taxon>
        <taxon>Bacillati</taxon>
        <taxon>Actinomycetota</taxon>
        <taxon>Actinomycetes</taxon>
        <taxon>Micrococcales</taxon>
        <taxon>Promicromonosporaceae</taxon>
        <taxon>Promicromonospora</taxon>
    </lineage>
</organism>
<dbReference type="SUPFAM" id="SSF54427">
    <property type="entry name" value="NTF2-like"/>
    <property type="match status" value="1"/>
</dbReference>
<dbReference type="Gene3D" id="3.10.450.50">
    <property type="match status" value="1"/>
</dbReference>
<evidence type="ECO:0000313" key="3">
    <source>
        <dbReference type="Proteomes" id="UP001597479"/>
    </source>
</evidence>
<name>A0ABW5VZA7_9MICO</name>
<dbReference type="RefSeq" id="WP_377185559.1">
    <property type="nucleotide sequence ID" value="NZ_JBHUOG010000002.1"/>
</dbReference>
<comment type="caution">
    <text evidence="2">The sequence shown here is derived from an EMBL/GenBank/DDBJ whole genome shotgun (WGS) entry which is preliminary data.</text>
</comment>
<dbReference type="InterPro" id="IPR032710">
    <property type="entry name" value="NTF2-like_dom_sf"/>
</dbReference>
<dbReference type="InterPro" id="IPR037401">
    <property type="entry name" value="SnoaL-like"/>
</dbReference>
<dbReference type="Pfam" id="PF12680">
    <property type="entry name" value="SnoaL_2"/>
    <property type="match status" value="1"/>
</dbReference>
<dbReference type="EMBL" id="JBHUOG010000002">
    <property type="protein sequence ID" value="MFD2795461.1"/>
    <property type="molecule type" value="Genomic_DNA"/>
</dbReference>
<feature type="domain" description="SnoaL-like" evidence="1">
    <location>
        <begin position="8"/>
        <end position="101"/>
    </location>
</feature>
<keyword evidence="3" id="KW-1185">Reference proteome</keyword>
<sequence length="136" mass="15103">MTESTDVVRAYWQRMHARDWTGLRRLLAPDVVVEWTASNEQFVGPDAVVGVNREYPEGWSIRVRGVVADGDTVASDVEVPMDGVGVFRVAAFARVREGLLVSSVEYWIGVGDDEPPAWRARYSRPADDAPLPYPLG</sequence>
<accession>A0ABW5VZA7</accession>
<evidence type="ECO:0000259" key="1">
    <source>
        <dbReference type="Pfam" id="PF12680"/>
    </source>
</evidence>